<accession>A0AAC9UH73</accession>
<dbReference type="Gene3D" id="3.10.180.10">
    <property type="entry name" value="2,3-Dihydroxybiphenyl 1,2-Dioxygenase, domain 1"/>
    <property type="match status" value="1"/>
</dbReference>
<dbReference type="SUPFAM" id="SSF54593">
    <property type="entry name" value="Glyoxalase/Bleomycin resistance protein/Dihydroxybiphenyl dioxygenase"/>
    <property type="match status" value="1"/>
</dbReference>
<dbReference type="KEGG" id="png:PNIG_a1451"/>
<reference evidence="1 2" key="1">
    <citation type="submission" date="2015-03" db="EMBL/GenBank/DDBJ databases">
        <authorList>
            <person name="Xie B.-B."/>
            <person name="Rong J.-C."/>
            <person name="Qin Q.-L."/>
            <person name="Zhang Y.-Z."/>
        </authorList>
    </citation>
    <scope>NUCLEOTIDE SEQUENCE [LARGE SCALE GENOMIC DNA]</scope>
    <source>
        <strain evidence="1 2">KMM 661</strain>
    </source>
</reference>
<dbReference type="Proteomes" id="UP000198329">
    <property type="component" value="Chromosome I"/>
</dbReference>
<evidence type="ECO:0000313" key="2">
    <source>
        <dbReference type="Proteomes" id="UP000198329"/>
    </source>
</evidence>
<protein>
    <recommendedName>
        <fullName evidence="3">Glyoxalase/fosfomycin resistance/dioxygenase domain-containing protein</fullName>
    </recommendedName>
</protein>
<proteinExistence type="predicted"/>
<name>A0AAC9UH73_9GAMM</name>
<sequence length="45" mass="4949">MSKSVQPHIKNVALIVKSYDGAIALYTKKLQFTLLEDTDLGGGKR</sequence>
<dbReference type="EMBL" id="CP011036">
    <property type="protein sequence ID" value="ASM53608.1"/>
    <property type="molecule type" value="Genomic_DNA"/>
</dbReference>
<keyword evidence="2" id="KW-1185">Reference proteome</keyword>
<evidence type="ECO:0008006" key="3">
    <source>
        <dbReference type="Google" id="ProtNLM"/>
    </source>
</evidence>
<gene>
    <name evidence="1" type="ORF">PNIG_a1451</name>
</gene>
<evidence type="ECO:0000313" key="1">
    <source>
        <dbReference type="EMBL" id="ASM53608.1"/>
    </source>
</evidence>
<dbReference type="InterPro" id="IPR029068">
    <property type="entry name" value="Glyas_Bleomycin-R_OHBP_Dase"/>
</dbReference>
<organism evidence="1 2">
    <name type="scientific">Pseudoalteromonas nigrifaciens</name>
    <dbReference type="NCBI Taxonomy" id="28109"/>
    <lineage>
        <taxon>Bacteria</taxon>
        <taxon>Pseudomonadati</taxon>
        <taxon>Pseudomonadota</taxon>
        <taxon>Gammaproteobacteria</taxon>
        <taxon>Alteromonadales</taxon>
        <taxon>Pseudoalteromonadaceae</taxon>
        <taxon>Pseudoalteromonas</taxon>
    </lineage>
</organism>
<dbReference type="AlphaFoldDB" id="A0AAC9UH73"/>